<proteinExistence type="predicted"/>
<dbReference type="Proteomes" id="UP000480151">
    <property type="component" value="Unassembled WGS sequence"/>
</dbReference>
<dbReference type="SUPFAM" id="SSF51430">
    <property type="entry name" value="NAD(P)-linked oxidoreductase"/>
    <property type="match status" value="1"/>
</dbReference>
<dbReference type="Gene3D" id="3.20.20.100">
    <property type="entry name" value="NADP-dependent oxidoreductase domain"/>
    <property type="match status" value="1"/>
</dbReference>
<protein>
    <submittedName>
        <fullName evidence="1">Uncharacterized protein</fullName>
    </submittedName>
</protein>
<name>A0A6M1PMM9_9BACL</name>
<comment type="caution">
    <text evidence="1">The sequence shown here is derived from an EMBL/GenBank/DDBJ whole genome shotgun (WGS) entry which is preliminary data.</text>
</comment>
<accession>A0A6M1PMM9</accession>
<organism evidence="1 2">
    <name type="scientific">Paenibacillus apii</name>
    <dbReference type="NCBI Taxonomy" id="1850370"/>
    <lineage>
        <taxon>Bacteria</taxon>
        <taxon>Bacillati</taxon>
        <taxon>Bacillota</taxon>
        <taxon>Bacilli</taxon>
        <taxon>Bacillales</taxon>
        <taxon>Paenibacillaceae</taxon>
        <taxon>Paenibacillus</taxon>
    </lineage>
</organism>
<dbReference type="InterPro" id="IPR036812">
    <property type="entry name" value="NAD(P)_OxRdtase_dom_sf"/>
</dbReference>
<dbReference type="EMBL" id="JAAKGU010000004">
    <property type="protein sequence ID" value="NGM83113.1"/>
    <property type="molecule type" value="Genomic_DNA"/>
</dbReference>
<evidence type="ECO:0000313" key="1">
    <source>
        <dbReference type="EMBL" id="NGM83113.1"/>
    </source>
</evidence>
<reference evidence="1 2" key="1">
    <citation type="submission" date="2020-02" db="EMBL/GenBank/DDBJ databases">
        <authorList>
            <person name="Gao J."/>
            <person name="Sun J."/>
        </authorList>
    </citation>
    <scope>NUCLEOTIDE SEQUENCE [LARGE SCALE GENOMIC DNA]</scope>
    <source>
        <strain evidence="1 2">7124</strain>
    </source>
</reference>
<evidence type="ECO:0000313" key="2">
    <source>
        <dbReference type="Proteomes" id="UP000480151"/>
    </source>
</evidence>
<dbReference type="AlphaFoldDB" id="A0A6M1PMM9"/>
<keyword evidence="2" id="KW-1185">Reference proteome</keyword>
<sequence length="98" mass="10919">MQGWKIMKSRGISELRGLAAFKSSQSYYSLTAREIEREIIPVLKDQNMGLIVWSHAEGDVYANAEAGFTCLKRFPNRINPAPVRAEPAITKIEAAPLV</sequence>
<gene>
    <name evidence="1" type="ORF">G5B47_11885</name>
</gene>